<organism evidence="4 5">
    <name type="scientific">Blastococcus brunescens</name>
    <dbReference type="NCBI Taxonomy" id="1564165"/>
    <lineage>
        <taxon>Bacteria</taxon>
        <taxon>Bacillati</taxon>
        <taxon>Actinomycetota</taxon>
        <taxon>Actinomycetes</taxon>
        <taxon>Geodermatophilales</taxon>
        <taxon>Geodermatophilaceae</taxon>
        <taxon>Blastococcus</taxon>
    </lineage>
</organism>
<dbReference type="SMART" id="SM00448">
    <property type="entry name" value="REC"/>
    <property type="match status" value="1"/>
</dbReference>
<reference evidence="4 5" key="1">
    <citation type="submission" date="2023-12" db="EMBL/GenBank/DDBJ databases">
        <title>Blastococcus brunescens sp. nov., an actonobacterium isolated from sandstone collected in sahara desert.</title>
        <authorList>
            <person name="Gtari M."/>
            <person name="Ghodhbane F."/>
        </authorList>
    </citation>
    <scope>NUCLEOTIDE SEQUENCE [LARGE SCALE GENOMIC DNA]</scope>
    <source>
        <strain evidence="4 5">BMG 8361</strain>
    </source>
</reference>
<keyword evidence="1" id="KW-0238">DNA-binding</keyword>
<protein>
    <submittedName>
        <fullName evidence="4">Response regulator transcription factor</fullName>
    </submittedName>
</protein>
<name>A0ABZ1B4V3_9ACTN</name>
<dbReference type="EMBL" id="CP141261">
    <property type="protein sequence ID" value="WRL65827.1"/>
    <property type="molecule type" value="Genomic_DNA"/>
</dbReference>
<feature type="modified residue" description="4-aspartylphosphate" evidence="2">
    <location>
        <position position="57"/>
    </location>
</feature>
<keyword evidence="5" id="KW-1185">Reference proteome</keyword>
<keyword evidence="2" id="KW-0597">Phosphoprotein</keyword>
<dbReference type="Gene3D" id="3.40.50.2300">
    <property type="match status" value="1"/>
</dbReference>
<accession>A0ABZ1B4V3</accession>
<dbReference type="InterPro" id="IPR011006">
    <property type="entry name" value="CheY-like_superfamily"/>
</dbReference>
<evidence type="ECO:0000259" key="3">
    <source>
        <dbReference type="PROSITE" id="PS50110"/>
    </source>
</evidence>
<evidence type="ECO:0000256" key="2">
    <source>
        <dbReference type="PROSITE-ProRule" id="PRU00169"/>
    </source>
</evidence>
<dbReference type="SUPFAM" id="SSF52172">
    <property type="entry name" value="CheY-like"/>
    <property type="match status" value="1"/>
</dbReference>
<evidence type="ECO:0000313" key="5">
    <source>
        <dbReference type="Proteomes" id="UP001324287"/>
    </source>
</evidence>
<dbReference type="PANTHER" id="PTHR43214">
    <property type="entry name" value="TWO-COMPONENT RESPONSE REGULATOR"/>
    <property type="match status" value="1"/>
</dbReference>
<sequence length="105" mass="11335">MNPPLRIVVADDHPMFREGLRFVLGREEDLVVVGEAATGAEALRLTRELDPDVVVMDLAMPDVGGLAATRRLTELGARARILVLTMSEDDESVLAALRAAPAATW</sequence>
<evidence type="ECO:0000256" key="1">
    <source>
        <dbReference type="ARBA" id="ARBA00023125"/>
    </source>
</evidence>
<dbReference type="PROSITE" id="PS50110">
    <property type="entry name" value="RESPONSE_REGULATORY"/>
    <property type="match status" value="1"/>
</dbReference>
<dbReference type="InterPro" id="IPR058245">
    <property type="entry name" value="NreC/VraR/RcsB-like_REC"/>
</dbReference>
<dbReference type="Proteomes" id="UP001324287">
    <property type="component" value="Chromosome"/>
</dbReference>
<dbReference type="Pfam" id="PF00072">
    <property type="entry name" value="Response_reg"/>
    <property type="match status" value="1"/>
</dbReference>
<gene>
    <name evidence="4" type="ORF">U6N30_09820</name>
</gene>
<dbReference type="CDD" id="cd17535">
    <property type="entry name" value="REC_NarL-like"/>
    <property type="match status" value="1"/>
</dbReference>
<dbReference type="InterPro" id="IPR001789">
    <property type="entry name" value="Sig_transdc_resp-reg_receiver"/>
</dbReference>
<evidence type="ECO:0000313" key="4">
    <source>
        <dbReference type="EMBL" id="WRL65827.1"/>
    </source>
</evidence>
<proteinExistence type="predicted"/>
<feature type="domain" description="Response regulatory" evidence="3">
    <location>
        <begin position="6"/>
        <end position="105"/>
    </location>
</feature>
<dbReference type="InterPro" id="IPR039420">
    <property type="entry name" value="WalR-like"/>
</dbReference>
<dbReference type="RefSeq" id="WP_324277144.1">
    <property type="nucleotide sequence ID" value="NZ_CP141261.1"/>
</dbReference>